<dbReference type="AlphaFoldDB" id="Q22W57"/>
<dbReference type="EC" id="1.8.4.12" evidence="2"/>
<dbReference type="GO" id="GO:0005737">
    <property type="term" value="C:cytoplasm"/>
    <property type="evidence" value="ECO:0007669"/>
    <property type="project" value="TreeGrafter"/>
</dbReference>
<reference evidence="9" key="2">
    <citation type="journal article" date="2020" name="Elife">
        <title>Ciliate mitoribosome illuminates evolutionary steps of mitochondrial translation.</title>
        <authorList>
            <person name="Tobiasson V."/>
            <person name="Amunts A."/>
        </authorList>
    </citation>
    <scope>STRUCTURE BY ELECTRON MICROSCOPY (3.70 ANGSTROMS) IN COMPLEX WITH ZN(2+)</scope>
</reference>
<dbReference type="PANTHER" id="PTHR10173">
    <property type="entry name" value="METHIONINE SULFOXIDE REDUCTASE"/>
    <property type="match status" value="1"/>
</dbReference>
<evidence type="ECO:0000256" key="5">
    <source>
        <dbReference type="SAM" id="MobiDB-lite"/>
    </source>
</evidence>
<organism evidence="7 8">
    <name type="scientific">Tetrahymena thermophila (strain SB210)</name>
    <dbReference type="NCBI Taxonomy" id="312017"/>
    <lineage>
        <taxon>Eukaryota</taxon>
        <taxon>Sar</taxon>
        <taxon>Alveolata</taxon>
        <taxon>Ciliophora</taxon>
        <taxon>Intramacronucleata</taxon>
        <taxon>Oligohymenophorea</taxon>
        <taxon>Hymenostomatida</taxon>
        <taxon>Tetrahymenina</taxon>
        <taxon>Tetrahymenidae</taxon>
        <taxon>Tetrahymena</taxon>
    </lineage>
</organism>
<dbReference type="PANTHER" id="PTHR10173:SF52">
    <property type="entry name" value="METHIONINE-R-SULFOXIDE REDUCTASE B1"/>
    <property type="match status" value="1"/>
</dbReference>
<dbReference type="GO" id="GO:0006979">
    <property type="term" value="P:response to oxidative stress"/>
    <property type="evidence" value="ECO:0007669"/>
    <property type="project" value="InterPro"/>
</dbReference>
<dbReference type="RefSeq" id="XP_001009805.2">
    <property type="nucleotide sequence ID" value="XM_001009805.3"/>
</dbReference>
<gene>
    <name evidence="7" type="ORF">TTHERM_00160750</name>
</gene>
<dbReference type="Gene3D" id="2.170.150.20">
    <property type="entry name" value="Peptide methionine sulfoxide reductase"/>
    <property type="match status" value="1"/>
</dbReference>
<dbReference type="GeneID" id="7833990"/>
<dbReference type="InterPro" id="IPR011057">
    <property type="entry name" value="Mss4-like_sf"/>
</dbReference>
<dbReference type="OrthoDB" id="44061at2759"/>
<feature type="compositionally biased region" description="Polar residues" evidence="5">
    <location>
        <begin position="293"/>
        <end position="310"/>
    </location>
</feature>
<evidence type="ECO:0000259" key="6">
    <source>
        <dbReference type="PROSITE" id="PS51790"/>
    </source>
</evidence>
<dbReference type="Pfam" id="PF01641">
    <property type="entry name" value="SelR"/>
    <property type="match status" value="1"/>
</dbReference>
<dbReference type="SUPFAM" id="SSF51316">
    <property type="entry name" value="Mss4-like"/>
    <property type="match status" value="1"/>
</dbReference>
<dbReference type="InterPro" id="IPR002579">
    <property type="entry name" value="Met_Sox_Rdtase_MsrB_dom"/>
</dbReference>
<evidence type="ECO:0000313" key="8">
    <source>
        <dbReference type="Proteomes" id="UP000009168"/>
    </source>
</evidence>
<dbReference type="InParanoid" id="Q22W57"/>
<dbReference type="GO" id="GO:0033743">
    <property type="term" value="F:peptide-methionine (R)-S-oxide reductase activity"/>
    <property type="evidence" value="ECO:0007669"/>
    <property type="project" value="UniProtKB-EC"/>
</dbReference>
<comment type="similarity">
    <text evidence="1">Belongs to the MsrB Met sulfoxide reductase family.</text>
</comment>
<feature type="binding site" evidence="9">
    <location>
        <position position="231"/>
    </location>
    <ligand>
        <name>Zn(2+)</name>
        <dbReference type="ChEBI" id="CHEBI:29105"/>
    </ligand>
</feature>
<evidence type="ECO:0000256" key="2">
    <source>
        <dbReference type="ARBA" id="ARBA00012499"/>
    </source>
</evidence>
<dbReference type="EMDB" id="EMD-11032"/>
<feature type="domain" description="MsrB" evidence="6">
    <location>
        <begin position="124"/>
        <end position="262"/>
    </location>
</feature>
<keyword evidence="8" id="KW-1185">Reference proteome</keyword>
<feature type="region of interest" description="Disordered" evidence="5">
    <location>
        <begin position="288"/>
        <end position="310"/>
    </location>
</feature>
<dbReference type="Proteomes" id="UP000009168">
    <property type="component" value="Unassembled WGS sequence"/>
</dbReference>
<accession>Q22W57</accession>
<evidence type="ECO:0000256" key="4">
    <source>
        <dbReference type="ARBA" id="ARBA00048488"/>
    </source>
</evidence>
<evidence type="ECO:0000256" key="1">
    <source>
        <dbReference type="ARBA" id="ARBA00007174"/>
    </source>
</evidence>
<evidence type="ECO:0007829" key="9">
    <source>
        <dbReference type="PDB" id="6Z1P"/>
    </source>
</evidence>
<dbReference type="STRING" id="312017.Q22W57"/>
<evidence type="ECO:0000256" key="3">
    <source>
        <dbReference type="ARBA" id="ARBA00023002"/>
    </source>
</evidence>
<reference evidence="8" key="1">
    <citation type="journal article" date="2006" name="PLoS Biol.">
        <title>Macronuclear genome sequence of the ciliate Tetrahymena thermophila, a model eukaryote.</title>
        <authorList>
            <person name="Eisen J.A."/>
            <person name="Coyne R.S."/>
            <person name="Wu M."/>
            <person name="Wu D."/>
            <person name="Thiagarajan M."/>
            <person name="Wortman J.R."/>
            <person name="Badger J.H."/>
            <person name="Ren Q."/>
            <person name="Amedeo P."/>
            <person name="Jones K.M."/>
            <person name="Tallon L.J."/>
            <person name="Delcher A.L."/>
            <person name="Salzberg S.L."/>
            <person name="Silva J.C."/>
            <person name="Haas B.J."/>
            <person name="Majoros W.H."/>
            <person name="Farzad M."/>
            <person name="Carlton J.M."/>
            <person name="Smith R.K. Jr."/>
            <person name="Garg J."/>
            <person name="Pearlman R.E."/>
            <person name="Karrer K.M."/>
            <person name="Sun L."/>
            <person name="Manning G."/>
            <person name="Elde N.C."/>
            <person name="Turkewitz A.P."/>
            <person name="Asai D.J."/>
            <person name="Wilkes D.E."/>
            <person name="Wang Y."/>
            <person name="Cai H."/>
            <person name="Collins K."/>
            <person name="Stewart B.A."/>
            <person name="Lee S.R."/>
            <person name="Wilamowska K."/>
            <person name="Weinberg Z."/>
            <person name="Ruzzo W.L."/>
            <person name="Wloga D."/>
            <person name="Gaertig J."/>
            <person name="Frankel J."/>
            <person name="Tsao C.-C."/>
            <person name="Gorovsky M.A."/>
            <person name="Keeling P.J."/>
            <person name="Waller R.F."/>
            <person name="Patron N.J."/>
            <person name="Cherry J.M."/>
            <person name="Stover N.A."/>
            <person name="Krieger C.J."/>
            <person name="del Toro C."/>
            <person name="Ryder H.F."/>
            <person name="Williamson S.C."/>
            <person name="Barbeau R.A."/>
            <person name="Hamilton E.P."/>
            <person name="Orias E."/>
        </authorList>
    </citation>
    <scope>NUCLEOTIDE SEQUENCE [LARGE SCALE GENOMIC DNA]</scope>
    <source>
        <strain evidence="8">SB210</strain>
    </source>
</reference>
<feature type="binding site" evidence="9">
    <location>
        <position position="166"/>
    </location>
    <ligand>
        <name>Zn(2+)</name>
        <dbReference type="ChEBI" id="CHEBI:29105"/>
    </ligand>
</feature>
<dbReference type="EMBL" id="GG662820">
    <property type="protein sequence ID" value="EAR89560.2"/>
    <property type="molecule type" value="Genomic_DNA"/>
</dbReference>
<proteinExistence type="evidence at protein level"/>
<dbReference type="eggNOG" id="KOG0856">
    <property type="taxonomic scope" value="Eukaryota"/>
</dbReference>
<sequence length="310" mass="36589">MRKDIKQKLLRIKKKKKKDKKQSQIKNIKFLLILTQYQQGLQSQSKDQKYKSIIKYNRIKLEFMRSVIQQTWKYQSLVSKYMRYNFSSAVHAEPIATTQSANNQEKKSNKNADQPIKEVVQKEFKINRLNYTPHEYWITQGMGMERPFTGDKWFEKDVGYYHCTVCSTKLFTWDHKFQTPNGMTSFWHHEKNAVKVVENTNGIQESFINLESTPSQINQNAQKQRVCCSKCQSNLGLVFFDGPPPTFKRFSISSAAIKFIKKEHWENPHLVSRKRKFKLNTEKEVERKREVLKSQQQDIVANSSSSQTQN</sequence>
<keyword evidence="9" id="KW-0479">Metal-binding</keyword>
<dbReference type="InterPro" id="IPR028427">
    <property type="entry name" value="Met_Sox_Rdtase_MsrB"/>
</dbReference>
<evidence type="ECO:0000313" key="7">
    <source>
        <dbReference type="EMBL" id="EAR89560.2"/>
    </source>
</evidence>
<dbReference type="GO" id="GO:0030091">
    <property type="term" value="P:protein repair"/>
    <property type="evidence" value="ECO:0007669"/>
    <property type="project" value="InterPro"/>
</dbReference>
<keyword evidence="9" id="KW-0002">3D-structure</keyword>
<keyword evidence="3" id="KW-0560">Oxidoreductase</keyword>
<comment type="catalytic activity">
    <reaction evidence="4">
        <text>L-methionyl-[protein] + [thioredoxin]-disulfide + H2O = L-methionyl-(R)-S-oxide-[protein] + [thioredoxin]-dithiol</text>
        <dbReference type="Rhea" id="RHEA:24164"/>
        <dbReference type="Rhea" id="RHEA-COMP:10698"/>
        <dbReference type="Rhea" id="RHEA-COMP:10700"/>
        <dbReference type="Rhea" id="RHEA-COMP:12313"/>
        <dbReference type="Rhea" id="RHEA-COMP:12314"/>
        <dbReference type="ChEBI" id="CHEBI:15377"/>
        <dbReference type="ChEBI" id="CHEBI:16044"/>
        <dbReference type="ChEBI" id="CHEBI:29950"/>
        <dbReference type="ChEBI" id="CHEBI:45764"/>
        <dbReference type="ChEBI" id="CHEBI:50058"/>
        <dbReference type="EC" id="1.8.4.12"/>
    </reaction>
</comment>
<dbReference type="KEGG" id="tet:TTHERM_00160750"/>
<keyword evidence="9" id="KW-0862">Zinc</keyword>
<name>Q22W57_TETTS</name>
<dbReference type="PROSITE" id="PS51790">
    <property type="entry name" value="MSRB"/>
    <property type="match status" value="1"/>
</dbReference>
<dbReference type="HOGENOM" id="CLU_1126450_0_0_1"/>
<dbReference type="PDB" id="6Z1P">
    <property type="method" value="EM"/>
    <property type="resolution" value="3.70 A"/>
    <property type="chains" value="BL=1-310"/>
</dbReference>
<protein>
    <recommendedName>
        <fullName evidence="2">peptide-methionine (R)-S-oxide reductase</fullName>
        <ecNumber evidence="2">1.8.4.12</ecNumber>
    </recommendedName>
</protein>